<dbReference type="AlphaFoldDB" id="A0A4Y7PDA7"/>
<feature type="non-terminal residue" evidence="2">
    <location>
        <position position="440"/>
    </location>
</feature>
<keyword evidence="3" id="KW-1185">Reference proteome</keyword>
<name>A0A4Y7PDA7_9AGAM</name>
<evidence type="ECO:0000256" key="1">
    <source>
        <dbReference type="SAM" id="MobiDB-lite"/>
    </source>
</evidence>
<feature type="region of interest" description="Disordered" evidence="1">
    <location>
        <begin position="207"/>
        <end position="265"/>
    </location>
</feature>
<evidence type="ECO:0000313" key="3">
    <source>
        <dbReference type="Proteomes" id="UP000294933"/>
    </source>
</evidence>
<protein>
    <submittedName>
        <fullName evidence="2">Uncharacterized protein</fullName>
    </submittedName>
</protein>
<dbReference type="EMBL" id="ML170807">
    <property type="protein sequence ID" value="TDL13243.1"/>
    <property type="molecule type" value="Genomic_DNA"/>
</dbReference>
<feature type="compositionally biased region" description="Acidic residues" evidence="1">
    <location>
        <begin position="207"/>
        <end position="239"/>
    </location>
</feature>
<dbReference type="VEuPathDB" id="FungiDB:BD410DRAFT_810719"/>
<proteinExistence type="predicted"/>
<dbReference type="Proteomes" id="UP000294933">
    <property type="component" value="Unassembled WGS sequence"/>
</dbReference>
<organism evidence="2 3">
    <name type="scientific">Rickenella mellea</name>
    <dbReference type="NCBI Taxonomy" id="50990"/>
    <lineage>
        <taxon>Eukaryota</taxon>
        <taxon>Fungi</taxon>
        <taxon>Dikarya</taxon>
        <taxon>Basidiomycota</taxon>
        <taxon>Agaricomycotina</taxon>
        <taxon>Agaricomycetes</taxon>
        <taxon>Hymenochaetales</taxon>
        <taxon>Rickenellaceae</taxon>
        <taxon>Rickenella</taxon>
    </lineage>
</organism>
<accession>A0A4Y7PDA7</accession>
<evidence type="ECO:0000313" key="2">
    <source>
        <dbReference type="EMBL" id="TDL13243.1"/>
    </source>
</evidence>
<gene>
    <name evidence="2" type="ORF">BD410DRAFT_810719</name>
</gene>
<reference evidence="2 3" key="1">
    <citation type="submission" date="2018-06" db="EMBL/GenBank/DDBJ databases">
        <title>A transcriptomic atlas of mushroom development highlights an independent origin of complex multicellularity.</title>
        <authorList>
            <consortium name="DOE Joint Genome Institute"/>
            <person name="Krizsan K."/>
            <person name="Almasi E."/>
            <person name="Merenyi Z."/>
            <person name="Sahu N."/>
            <person name="Viragh M."/>
            <person name="Koszo T."/>
            <person name="Mondo S."/>
            <person name="Kiss B."/>
            <person name="Balint B."/>
            <person name="Kues U."/>
            <person name="Barry K."/>
            <person name="Hegedus J.C."/>
            <person name="Henrissat B."/>
            <person name="Johnson J."/>
            <person name="Lipzen A."/>
            <person name="Ohm R."/>
            <person name="Nagy I."/>
            <person name="Pangilinan J."/>
            <person name="Yan J."/>
            <person name="Xiong Y."/>
            <person name="Grigoriev I.V."/>
            <person name="Hibbett D.S."/>
            <person name="Nagy L.G."/>
        </authorList>
    </citation>
    <scope>NUCLEOTIDE SEQUENCE [LARGE SCALE GENOMIC DNA]</scope>
    <source>
        <strain evidence="2 3">SZMC22713</strain>
    </source>
</reference>
<sequence length="440" mass="49170">MDDVINNLVFASQKSLCVAHYYKVRAKICYAALGTLALSMSLPIGVPDLDGKCDPNPSVTQLKYDFLLKFLREPEQAEHWTELGLMRTLYYGVAISPLEWLTPKTMHPDHHGGLSLARLTEFLTYPSSLNDPLRLSIEADILLLHMKVGISGPECYDETLRYFYLKWKEAGYVPPRGESKPENCPSPLLYPPISEWNSTEGLITFDESESGSDEESGDEDTVFEGSSDDSDSDDDESEGEPSKKRRKTGTAGVRGSGGRDATAKKRKTDIHLALNDLQVRRAVQLFDLEDVVSQPVDGSVEQLFIFDSPVIKPDSDGLCLDYESAFFQFDLSEDLGEYLKALKKIFKCTIRPTVHIAHMKFDPVRDVSSKNWISYPIESKKLTHSCQNIHIVNDGDQPSALPGVTSWQANMRANGSPDEDLTRQMTFLDFTRSINGKGPV</sequence>
<dbReference type="STRING" id="50990.A0A4Y7PDA7"/>